<feature type="region of interest" description="Disordered" evidence="1">
    <location>
        <begin position="1"/>
        <end position="66"/>
    </location>
</feature>
<evidence type="ECO:0000313" key="3">
    <source>
        <dbReference type="Proteomes" id="UP000006671"/>
    </source>
</evidence>
<dbReference type="RefSeq" id="XP_002683367.1">
    <property type="nucleotide sequence ID" value="XM_002683321.1"/>
</dbReference>
<feature type="compositionally biased region" description="Polar residues" evidence="1">
    <location>
        <begin position="43"/>
        <end position="61"/>
    </location>
</feature>
<feature type="compositionally biased region" description="Low complexity" evidence="1">
    <location>
        <begin position="19"/>
        <end position="41"/>
    </location>
</feature>
<accession>D2UXF4</accession>
<sequence>MSEANKKNTPSKKSKLTTKSKSTTSTTIPTSVPTTTTNVIKETSITKSEETPTISDNNQPKFTPGSYVSVKQTTFISGKVWKQPKERFSVKKTDLKKAMKGKKK</sequence>
<name>D2UXF4_NAEGR</name>
<organism evidence="3">
    <name type="scientific">Naegleria gruberi</name>
    <name type="common">Amoeba</name>
    <dbReference type="NCBI Taxonomy" id="5762"/>
    <lineage>
        <taxon>Eukaryota</taxon>
        <taxon>Discoba</taxon>
        <taxon>Heterolobosea</taxon>
        <taxon>Tetramitia</taxon>
        <taxon>Eutetramitia</taxon>
        <taxon>Vahlkampfiidae</taxon>
        <taxon>Naegleria</taxon>
    </lineage>
</organism>
<dbReference type="KEGG" id="ngr:NAEGRDRAFT_61104"/>
<keyword evidence="3" id="KW-1185">Reference proteome</keyword>
<dbReference type="Proteomes" id="UP000006671">
    <property type="component" value="Unassembled WGS sequence"/>
</dbReference>
<evidence type="ECO:0000256" key="1">
    <source>
        <dbReference type="SAM" id="MobiDB-lite"/>
    </source>
</evidence>
<dbReference type="VEuPathDB" id="AmoebaDB:NAEGRDRAFT_61104"/>
<feature type="compositionally biased region" description="Basic residues" evidence="1">
    <location>
        <begin position="9"/>
        <end position="18"/>
    </location>
</feature>
<evidence type="ECO:0000313" key="2">
    <source>
        <dbReference type="EMBL" id="EFC50623.1"/>
    </source>
</evidence>
<dbReference type="OrthoDB" id="10393042at2759"/>
<dbReference type="AlphaFoldDB" id="D2UXF4"/>
<reference evidence="2 3" key="1">
    <citation type="journal article" date="2010" name="Cell">
        <title>The genome of Naegleria gruberi illuminates early eukaryotic versatility.</title>
        <authorList>
            <person name="Fritz-Laylin L.K."/>
            <person name="Prochnik S.E."/>
            <person name="Ginger M.L."/>
            <person name="Dacks J.B."/>
            <person name="Carpenter M.L."/>
            <person name="Field M.C."/>
            <person name="Kuo A."/>
            <person name="Paredez A."/>
            <person name="Chapman J."/>
            <person name="Pham J."/>
            <person name="Shu S."/>
            <person name="Neupane R."/>
            <person name="Cipriano M."/>
            <person name="Mancuso J."/>
            <person name="Tu H."/>
            <person name="Salamov A."/>
            <person name="Lindquist E."/>
            <person name="Shapiro H."/>
            <person name="Lucas S."/>
            <person name="Grigoriev I.V."/>
            <person name="Cande W.Z."/>
            <person name="Fulton C."/>
            <person name="Rokhsar D.S."/>
            <person name="Dawson S.C."/>
        </authorList>
    </citation>
    <scope>NUCLEOTIDE SEQUENCE [LARGE SCALE GENOMIC DNA]</scope>
    <source>
        <strain evidence="2 3">NEG-M</strain>
    </source>
</reference>
<gene>
    <name evidence="2" type="ORF">NAEGRDRAFT_61104</name>
</gene>
<protein>
    <submittedName>
        <fullName evidence="2">Predicted protein</fullName>
    </submittedName>
</protein>
<dbReference type="EMBL" id="GG738845">
    <property type="protein sequence ID" value="EFC50623.1"/>
    <property type="molecule type" value="Genomic_DNA"/>
</dbReference>
<dbReference type="GeneID" id="8863739"/>
<proteinExistence type="predicted"/>
<dbReference type="InParanoid" id="D2UXF4"/>